<name>A0A6A6KWT4_HEVBR</name>
<proteinExistence type="predicted"/>
<evidence type="ECO:0008006" key="4">
    <source>
        <dbReference type="Google" id="ProtNLM"/>
    </source>
</evidence>
<feature type="region of interest" description="Disordered" evidence="1">
    <location>
        <begin position="98"/>
        <end position="145"/>
    </location>
</feature>
<evidence type="ECO:0000256" key="1">
    <source>
        <dbReference type="SAM" id="MobiDB-lite"/>
    </source>
</evidence>
<evidence type="ECO:0000313" key="2">
    <source>
        <dbReference type="EMBL" id="KAF2293480.1"/>
    </source>
</evidence>
<comment type="caution">
    <text evidence="2">The sequence shown here is derived from an EMBL/GenBank/DDBJ whole genome shotgun (WGS) entry which is preliminary data.</text>
</comment>
<accession>A0A6A6KWT4</accession>
<organism evidence="2 3">
    <name type="scientific">Hevea brasiliensis</name>
    <name type="common">Para rubber tree</name>
    <name type="synonym">Siphonia brasiliensis</name>
    <dbReference type="NCBI Taxonomy" id="3981"/>
    <lineage>
        <taxon>Eukaryota</taxon>
        <taxon>Viridiplantae</taxon>
        <taxon>Streptophyta</taxon>
        <taxon>Embryophyta</taxon>
        <taxon>Tracheophyta</taxon>
        <taxon>Spermatophyta</taxon>
        <taxon>Magnoliopsida</taxon>
        <taxon>eudicotyledons</taxon>
        <taxon>Gunneridae</taxon>
        <taxon>Pentapetalae</taxon>
        <taxon>rosids</taxon>
        <taxon>fabids</taxon>
        <taxon>Malpighiales</taxon>
        <taxon>Euphorbiaceae</taxon>
        <taxon>Crotonoideae</taxon>
        <taxon>Micrandreae</taxon>
        <taxon>Hevea</taxon>
    </lineage>
</organism>
<dbReference type="EMBL" id="JAAGAX010000013">
    <property type="protein sequence ID" value="KAF2293480.1"/>
    <property type="molecule type" value="Genomic_DNA"/>
</dbReference>
<evidence type="ECO:0000313" key="3">
    <source>
        <dbReference type="Proteomes" id="UP000467840"/>
    </source>
</evidence>
<dbReference type="AlphaFoldDB" id="A0A6A6KWT4"/>
<feature type="compositionally biased region" description="Polar residues" evidence="1">
    <location>
        <begin position="129"/>
        <end position="138"/>
    </location>
</feature>
<keyword evidence="3" id="KW-1185">Reference proteome</keyword>
<sequence length="145" mass="16496">MGLMYAMRLCRFLWKRGVWENGGTRFLVKKYHFIDVAVSDGSLLLVAITKLTEEGCFSVWMMKEYGVPGSWTNLSIFHIWKGYEAESLVLLDEANEFAEEEASEDDDSNGVSKEHSFSPDGVDKDLQKNSKGNKNATVHYTERSK</sequence>
<protein>
    <recommendedName>
        <fullName evidence="4">F-box associated domain-containing protein</fullName>
    </recommendedName>
</protein>
<reference evidence="2 3" key="1">
    <citation type="journal article" date="2020" name="Mol. Plant">
        <title>The Chromosome-Based Rubber Tree Genome Provides New Insights into Spurge Genome Evolution and Rubber Biosynthesis.</title>
        <authorList>
            <person name="Liu J."/>
            <person name="Shi C."/>
            <person name="Shi C.C."/>
            <person name="Li W."/>
            <person name="Zhang Q.J."/>
            <person name="Zhang Y."/>
            <person name="Li K."/>
            <person name="Lu H.F."/>
            <person name="Shi C."/>
            <person name="Zhu S.T."/>
            <person name="Xiao Z.Y."/>
            <person name="Nan H."/>
            <person name="Yue Y."/>
            <person name="Zhu X.G."/>
            <person name="Wu Y."/>
            <person name="Hong X.N."/>
            <person name="Fan G.Y."/>
            <person name="Tong Y."/>
            <person name="Zhang D."/>
            <person name="Mao C.L."/>
            <person name="Liu Y.L."/>
            <person name="Hao S.J."/>
            <person name="Liu W.Q."/>
            <person name="Lv M.Q."/>
            <person name="Zhang H.B."/>
            <person name="Liu Y."/>
            <person name="Hu-Tang G.R."/>
            <person name="Wang J.P."/>
            <person name="Wang J.H."/>
            <person name="Sun Y.H."/>
            <person name="Ni S.B."/>
            <person name="Chen W.B."/>
            <person name="Zhang X.C."/>
            <person name="Jiao Y.N."/>
            <person name="Eichler E.E."/>
            <person name="Li G.H."/>
            <person name="Liu X."/>
            <person name="Gao L.Z."/>
        </authorList>
    </citation>
    <scope>NUCLEOTIDE SEQUENCE [LARGE SCALE GENOMIC DNA]</scope>
    <source>
        <strain evidence="3">cv. GT1</strain>
        <tissue evidence="2">Leaf</tissue>
    </source>
</reference>
<dbReference type="Proteomes" id="UP000467840">
    <property type="component" value="Chromosome 7"/>
</dbReference>
<gene>
    <name evidence="2" type="ORF">GH714_002194</name>
</gene>
<feature type="compositionally biased region" description="Acidic residues" evidence="1">
    <location>
        <begin position="98"/>
        <end position="108"/>
    </location>
</feature>
<feature type="compositionally biased region" description="Basic and acidic residues" evidence="1">
    <location>
        <begin position="112"/>
        <end position="128"/>
    </location>
</feature>